<dbReference type="RefSeq" id="WP_068989147.1">
    <property type="nucleotide sequence ID" value="NZ_CP012418.1"/>
</dbReference>
<dbReference type="GO" id="GO:0016787">
    <property type="term" value="F:hydrolase activity"/>
    <property type="evidence" value="ECO:0007669"/>
    <property type="project" value="UniProtKB-KW"/>
</dbReference>
<dbReference type="Proteomes" id="UP000094147">
    <property type="component" value="Chromosome"/>
</dbReference>
<dbReference type="PANTHER" id="PTHR13136">
    <property type="entry name" value="TESTIS DEVELOPMENT PROTEIN PRTD"/>
    <property type="match status" value="1"/>
</dbReference>
<keyword evidence="2" id="KW-0378">Hydrolase</keyword>
<dbReference type="InterPro" id="IPR029058">
    <property type="entry name" value="AB_hydrolase_fold"/>
</dbReference>
<dbReference type="InterPro" id="IPR026555">
    <property type="entry name" value="NSL3/Tex30"/>
</dbReference>
<proteinExistence type="predicted"/>
<dbReference type="PATRIC" id="fig|1144748.3.peg.470"/>
<protein>
    <submittedName>
        <fullName evidence="2">Alpha/beta hydrolase</fullName>
    </submittedName>
</protein>
<dbReference type="SUPFAM" id="SSF53474">
    <property type="entry name" value="alpha/beta-Hydrolases"/>
    <property type="match status" value="1"/>
</dbReference>
<evidence type="ECO:0000313" key="3">
    <source>
        <dbReference type="Proteomes" id="UP000094147"/>
    </source>
</evidence>
<gene>
    <name evidence="2" type="ORF">KS2013_464</name>
</gene>
<keyword evidence="3" id="KW-1185">Reference proteome</keyword>
<dbReference type="InterPro" id="IPR046879">
    <property type="entry name" value="KANL3/Tex30_Abhydrolase"/>
</dbReference>
<accession>A0A1B3B8Q6</accession>
<name>A0A1B3B8Q6_9GAMM</name>
<dbReference type="Gene3D" id="3.40.50.1820">
    <property type="entry name" value="alpha/beta hydrolase"/>
    <property type="match status" value="1"/>
</dbReference>
<reference evidence="3" key="1">
    <citation type="submission" date="2015-08" db="EMBL/GenBank/DDBJ databases">
        <authorList>
            <person name="Kim K.M."/>
        </authorList>
    </citation>
    <scope>NUCLEOTIDE SEQUENCE [LARGE SCALE GENOMIC DNA]</scope>
    <source>
        <strain evidence="3">KCTC 23892</strain>
    </source>
</reference>
<feature type="domain" description="KANL3/Tex30 alpha/beta hydrolase-like" evidence="1">
    <location>
        <begin position="5"/>
        <end position="194"/>
    </location>
</feature>
<dbReference type="STRING" id="1144748.KS2013_464"/>
<evidence type="ECO:0000313" key="2">
    <source>
        <dbReference type="EMBL" id="AOE49188.1"/>
    </source>
</evidence>
<dbReference type="OrthoDB" id="652634at2"/>
<dbReference type="KEGG" id="ksd:KS2013_464"/>
<evidence type="ECO:0000259" key="1">
    <source>
        <dbReference type="Pfam" id="PF20408"/>
    </source>
</evidence>
<dbReference type="Pfam" id="PF20408">
    <property type="entry name" value="Abhydrolase_11"/>
    <property type="match status" value="1"/>
</dbReference>
<organism evidence="2 3">
    <name type="scientific">Kangiella sediminilitoris</name>
    <dbReference type="NCBI Taxonomy" id="1144748"/>
    <lineage>
        <taxon>Bacteria</taxon>
        <taxon>Pseudomonadati</taxon>
        <taxon>Pseudomonadota</taxon>
        <taxon>Gammaproteobacteria</taxon>
        <taxon>Kangiellales</taxon>
        <taxon>Kangiellaceae</taxon>
        <taxon>Kangiella</taxon>
    </lineage>
</organism>
<dbReference type="PANTHER" id="PTHR13136:SF11">
    <property type="entry name" value="TESTIS-EXPRESSED PROTEIN 30"/>
    <property type="match status" value="1"/>
</dbReference>
<sequence>MKQRQATLIMAHGAGADSQSKFMQFMQQTIDDNNIEVITFDFPYMLRRQQTGKKSPPDRMPRLIESFKKEIAKIPNKNFFIGGKSMGGRVASMIADEVETKGVICMGYPFHPPGKPEKTRTEHLHSIETPTLILQGTRDTFGKPQEVSKYQLSENIKIEWLEDGNHSFETLKRSDISTEQAWTLAANKAKAFIQSQLERI</sequence>
<dbReference type="EMBL" id="CP012418">
    <property type="protein sequence ID" value="AOE49188.1"/>
    <property type="molecule type" value="Genomic_DNA"/>
</dbReference>
<dbReference type="AlphaFoldDB" id="A0A1B3B8Q6"/>